<name>A0ACC2SCE8_9FUNG</name>
<comment type="caution">
    <text evidence="1">The sequence shown here is derived from an EMBL/GenBank/DDBJ whole genome shotgun (WGS) entry which is preliminary data.</text>
</comment>
<proteinExistence type="predicted"/>
<organism evidence="1 2">
    <name type="scientific">Entomophthora muscae</name>
    <dbReference type="NCBI Taxonomy" id="34485"/>
    <lineage>
        <taxon>Eukaryota</taxon>
        <taxon>Fungi</taxon>
        <taxon>Fungi incertae sedis</taxon>
        <taxon>Zoopagomycota</taxon>
        <taxon>Entomophthoromycotina</taxon>
        <taxon>Entomophthoromycetes</taxon>
        <taxon>Entomophthorales</taxon>
        <taxon>Entomophthoraceae</taxon>
        <taxon>Entomophthora</taxon>
    </lineage>
</organism>
<keyword evidence="2" id="KW-1185">Reference proteome</keyword>
<sequence length="90" mass="10316">MKSQKRNQTLWFTEDLSVNASDKLEAESPVHAGSSQPLYAFNPKQLKVSKVMLVGCLLMGYFLNNLCLQTRLWHQRIQNLISHSTPYHPS</sequence>
<accession>A0ACC2SCE8</accession>
<reference evidence="1" key="1">
    <citation type="submission" date="2022-04" db="EMBL/GenBank/DDBJ databases">
        <title>Genome of the entomopathogenic fungus Entomophthora muscae.</title>
        <authorList>
            <person name="Elya C."/>
            <person name="Lovett B.R."/>
            <person name="Lee E."/>
            <person name="Macias A.M."/>
            <person name="Hajek A.E."/>
            <person name="De Bivort B.L."/>
            <person name="Kasson M.T."/>
            <person name="De Fine Licht H.H."/>
            <person name="Stajich J.E."/>
        </authorList>
    </citation>
    <scope>NUCLEOTIDE SEQUENCE</scope>
    <source>
        <strain evidence="1">Berkeley</strain>
    </source>
</reference>
<protein>
    <submittedName>
        <fullName evidence="1">Uncharacterized protein</fullName>
    </submittedName>
</protein>
<evidence type="ECO:0000313" key="1">
    <source>
        <dbReference type="EMBL" id="KAJ9059796.1"/>
    </source>
</evidence>
<dbReference type="EMBL" id="QTSX02005396">
    <property type="protein sequence ID" value="KAJ9059796.1"/>
    <property type="molecule type" value="Genomic_DNA"/>
</dbReference>
<dbReference type="Proteomes" id="UP001165960">
    <property type="component" value="Unassembled WGS sequence"/>
</dbReference>
<gene>
    <name evidence="1" type="ORF">DSO57_1037807</name>
</gene>
<evidence type="ECO:0000313" key="2">
    <source>
        <dbReference type="Proteomes" id="UP001165960"/>
    </source>
</evidence>